<organism evidence="1 2">
    <name type="scientific">Tanacetum coccineum</name>
    <dbReference type="NCBI Taxonomy" id="301880"/>
    <lineage>
        <taxon>Eukaryota</taxon>
        <taxon>Viridiplantae</taxon>
        <taxon>Streptophyta</taxon>
        <taxon>Embryophyta</taxon>
        <taxon>Tracheophyta</taxon>
        <taxon>Spermatophyta</taxon>
        <taxon>Magnoliopsida</taxon>
        <taxon>eudicotyledons</taxon>
        <taxon>Gunneridae</taxon>
        <taxon>Pentapetalae</taxon>
        <taxon>asterids</taxon>
        <taxon>campanulids</taxon>
        <taxon>Asterales</taxon>
        <taxon>Asteraceae</taxon>
        <taxon>Asteroideae</taxon>
        <taxon>Anthemideae</taxon>
        <taxon>Anthemidinae</taxon>
        <taxon>Tanacetum</taxon>
    </lineage>
</organism>
<name>A0ABQ5HPY1_9ASTR</name>
<proteinExistence type="predicted"/>
<accession>A0ABQ5HPY1</accession>
<sequence length="177" mass="21328">MQEPEKLPKNPIKAHIQRDVEIAQRLFEEEQAQFEREQRIARERVVEQEAKDAVLIKQMEYIQPRMDAYELLAERLQQEEREQFTIEEKSRMLVEMIPEMKRSRSMTFGSYRNSEVVKDSKMVKLKGFRKKTVTRKRIGKKLDDESVKRQKIEDDAEKEELRAHLGYNSKEMMKYKC</sequence>
<reference evidence="1" key="2">
    <citation type="submission" date="2022-01" db="EMBL/GenBank/DDBJ databases">
        <authorList>
            <person name="Yamashiro T."/>
            <person name="Shiraishi A."/>
            <person name="Satake H."/>
            <person name="Nakayama K."/>
        </authorList>
    </citation>
    <scope>NUCLEOTIDE SEQUENCE</scope>
</reference>
<evidence type="ECO:0000313" key="2">
    <source>
        <dbReference type="Proteomes" id="UP001151760"/>
    </source>
</evidence>
<keyword evidence="2" id="KW-1185">Reference proteome</keyword>
<dbReference type="EMBL" id="BQNB010019831">
    <property type="protein sequence ID" value="GJT89516.1"/>
    <property type="molecule type" value="Genomic_DNA"/>
</dbReference>
<comment type="caution">
    <text evidence="1">The sequence shown here is derived from an EMBL/GenBank/DDBJ whole genome shotgun (WGS) entry which is preliminary data.</text>
</comment>
<gene>
    <name evidence="1" type="ORF">Tco_1078361</name>
</gene>
<dbReference type="Proteomes" id="UP001151760">
    <property type="component" value="Unassembled WGS sequence"/>
</dbReference>
<evidence type="ECO:0000313" key="1">
    <source>
        <dbReference type="EMBL" id="GJT89516.1"/>
    </source>
</evidence>
<reference evidence="1" key="1">
    <citation type="journal article" date="2022" name="Int. J. Mol. Sci.">
        <title>Draft Genome of Tanacetum Coccineum: Genomic Comparison of Closely Related Tanacetum-Family Plants.</title>
        <authorList>
            <person name="Yamashiro T."/>
            <person name="Shiraishi A."/>
            <person name="Nakayama K."/>
            <person name="Satake H."/>
        </authorList>
    </citation>
    <scope>NUCLEOTIDE SEQUENCE</scope>
</reference>
<protein>
    <submittedName>
        <fullName evidence="1">Uncharacterized protein</fullName>
    </submittedName>
</protein>